<keyword evidence="7" id="KW-0436">Ligase</keyword>
<evidence type="ECO:0000259" key="6">
    <source>
        <dbReference type="Pfam" id="PF04932"/>
    </source>
</evidence>
<dbReference type="Pfam" id="PF04932">
    <property type="entry name" value="Wzy_C"/>
    <property type="match status" value="1"/>
</dbReference>
<keyword evidence="2 5" id="KW-0812">Transmembrane</keyword>
<feature type="transmembrane region" description="Helical" evidence="5">
    <location>
        <begin position="12"/>
        <end position="29"/>
    </location>
</feature>
<protein>
    <submittedName>
        <fullName evidence="7">O-antigen ligase family protein</fullName>
    </submittedName>
</protein>
<dbReference type="InterPro" id="IPR007016">
    <property type="entry name" value="O-antigen_ligase-rel_domated"/>
</dbReference>
<keyword evidence="8" id="KW-1185">Reference proteome</keyword>
<feature type="transmembrane region" description="Helical" evidence="5">
    <location>
        <begin position="223"/>
        <end position="245"/>
    </location>
</feature>
<gene>
    <name evidence="7" type="ORF">OO013_18425</name>
</gene>
<feature type="domain" description="O-antigen ligase-related" evidence="6">
    <location>
        <begin position="259"/>
        <end position="394"/>
    </location>
</feature>
<evidence type="ECO:0000256" key="5">
    <source>
        <dbReference type="SAM" id="Phobius"/>
    </source>
</evidence>
<sequence length="473" mass="53056">MQDLVIKYKEILVIGVITLLSFAIAFVMGKGGFAISAGLLAGIIGLIILTISLISLKAGGVVIMVLGFTLGWVRKYLPVDIPVGLALDAVCFVLLIYILLRMKSEKRFSFPNNALTWVWLAFVLYNFVQIANPFAYNRTLWFNGFRTALFPFMAYILFYNIVQNKGTVKLFIKAWLVLATLAALYGLLQEFFGFMDYEVQWLYQHPEVATRIFTFGRWRRFSFLASPMSFGIIMAYSSLLCMVLLAGPFKNRNKLILAFLIVLMLYAMSFTGTRTAYALVPIGLVFYAILTFRKPIIIGVGIMLLAGVVFIIMPPLNAQHYIIQTAFKGDDKSYNVRAQNQEFIQPYIQDHPIGFGLGSTMESSGHPVLSGFPPDSQFVQITLDTGWIGLLIYLTIFFLGLKIGVEAYFKSDDGVLKIFLAALLTTIFTVMVANYPQEAMLMETMTFWAIAMGIVVKMASIIENKEQNNTAIE</sequence>
<feature type="transmembrane region" description="Helical" evidence="5">
    <location>
        <begin position="296"/>
        <end position="316"/>
    </location>
</feature>
<evidence type="ECO:0000313" key="8">
    <source>
        <dbReference type="Proteomes" id="UP001209885"/>
    </source>
</evidence>
<feature type="transmembrane region" description="Helical" evidence="5">
    <location>
        <begin position="445"/>
        <end position="462"/>
    </location>
</feature>
<dbReference type="EMBL" id="JAPFQN010000012">
    <property type="protein sequence ID" value="MCX2745864.1"/>
    <property type="molecule type" value="Genomic_DNA"/>
</dbReference>
<dbReference type="PANTHER" id="PTHR37422:SF13">
    <property type="entry name" value="LIPOPOLYSACCHARIDE BIOSYNTHESIS PROTEIN PA4999-RELATED"/>
    <property type="match status" value="1"/>
</dbReference>
<accession>A0ABT3RVR6</accession>
<keyword evidence="3 5" id="KW-1133">Transmembrane helix</keyword>
<feature type="transmembrane region" description="Helical" evidence="5">
    <location>
        <begin position="114"/>
        <end position="134"/>
    </location>
</feature>
<evidence type="ECO:0000256" key="2">
    <source>
        <dbReference type="ARBA" id="ARBA00022692"/>
    </source>
</evidence>
<feature type="transmembrane region" description="Helical" evidence="5">
    <location>
        <begin position="415"/>
        <end position="433"/>
    </location>
</feature>
<dbReference type="GO" id="GO:0016874">
    <property type="term" value="F:ligase activity"/>
    <property type="evidence" value="ECO:0007669"/>
    <property type="project" value="UniProtKB-KW"/>
</dbReference>
<evidence type="ECO:0000313" key="7">
    <source>
        <dbReference type="EMBL" id="MCX2745864.1"/>
    </source>
</evidence>
<evidence type="ECO:0000256" key="1">
    <source>
        <dbReference type="ARBA" id="ARBA00004141"/>
    </source>
</evidence>
<dbReference type="InterPro" id="IPR051533">
    <property type="entry name" value="WaaL-like"/>
</dbReference>
<comment type="caution">
    <text evidence="7">The sequence shown here is derived from an EMBL/GenBank/DDBJ whole genome shotgun (WGS) entry which is preliminary data.</text>
</comment>
<reference evidence="7 8" key="1">
    <citation type="submission" date="2022-11" db="EMBL/GenBank/DDBJ databases">
        <title>The characterization of three novel Bacteroidetes species and genomic analysis of their roles in tidal elemental geochemical cycles.</title>
        <authorList>
            <person name="Ma K."/>
        </authorList>
    </citation>
    <scope>NUCLEOTIDE SEQUENCE [LARGE SCALE GENOMIC DNA]</scope>
    <source>
        <strain evidence="7 8">M17</strain>
    </source>
</reference>
<dbReference type="Proteomes" id="UP001209885">
    <property type="component" value="Unassembled WGS sequence"/>
</dbReference>
<keyword evidence="4 5" id="KW-0472">Membrane</keyword>
<feature type="transmembrane region" description="Helical" evidence="5">
    <location>
        <begin position="170"/>
        <end position="188"/>
    </location>
</feature>
<feature type="transmembrane region" description="Helical" evidence="5">
    <location>
        <begin position="257"/>
        <end position="290"/>
    </location>
</feature>
<feature type="transmembrane region" description="Helical" evidence="5">
    <location>
        <begin position="83"/>
        <end position="102"/>
    </location>
</feature>
<proteinExistence type="predicted"/>
<evidence type="ECO:0000256" key="3">
    <source>
        <dbReference type="ARBA" id="ARBA00022989"/>
    </source>
</evidence>
<evidence type="ECO:0000256" key="4">
    <source>
        <dbReference type="ARBA" id="ARBA00023136"/>
    </source>
</evidence>
<dbReference type="RefSeq" id="WP_266058466.1">
    <property type="nucleotide sequence ID" value="NZ_JAPFQN010000012.1"/>
</dbReference>
<feature type="transmembrane region" description="Helical" evidence="5">
    <location>
        <begin position="387"/>
        <end position="409"/>
    </location>
</feature>
<feature type="transmembrane region" description="Helical" evidence="5">
    <location>
        <begin position="140"/>
        <end position="158"/>
    </location>
</feature>
<feature type="transmembrane region" description="Helical" evidence="5">
    <location>
        <begin position="35"/>
        <end position="54"/>
    </location>
</feature>
<organism evidence="7 8">
    <name type="scientific">Mangrovivirga halotolerans</name>
    <dbReference type="NCBI Taxonomy" id="2993936"/>
    <lineage>
        <taxon>Bacteria</taxon>
        <taxon>Pseudomonadati</taxon>
        <taxon>Bacteroidota</taxon>
        <taxon>Cytophagia</taxon>
        <taxon>Cytophagales</taxon>
        <taxon>Mangrovivirgaceae</taxon>
        <taxon>Mangrovivirga</taxon>
    </lineage>
</organism>
<dbReference type="PANTHER" id="PTHR37422">
    <property type="entry name" value="TEICHURONIC ACID BIOSYNTHESIS PROTEIN TUAE"/>
    <property type="match status" value="1"/>
</dbReference>
<name>A0ABT3RVR6_9BACT</name>
<comment type="subcellular location">
    <subcellularLocation>
        <location evidence="1">Membrane</location>
        <topology evidence="1">Multi-pass membrane protein</topology>
    </subcellularLocation>
</comment>